<evidence type="ECO:0000256" key="3">
    <source>
        <dbReference type="ARBA" id="ARBA00022801"/>
    </source>
</evidence>
<feature type="transmembrane region" description="Helical" evidence="7">
    <location>
        <begin position="31"/>
        <end position="54"/>
    </location>
</feature>
<dbReference type="CDD" id="cd07326">
    <property type="entry name" value="M56_BlaR1_MecR1_like"/>
    <property type="match status" value="1"/>
</dbReference>
<keyword evidence="5 6" id="KW-0482">Metalloprotease</keyword>
<evidence type="ECO:0000256" key="6">
    <source>
        <dbReference type="RuleBase" id="RU003983"/>
    </source>
</evidence>
<evidence type="ECO:0000256" key="7">
    <source>
        <dbReference type="SAM" id="Phobius"/>
    </source>
</evidence>
<dbReference type="InterPro" id="IPR001915">
    <property type="entry name" value="Peptidase_M48"/>
</dbReference>
<dbReference type="Pfam" id="PF01435">
    <property type="entry name" value="Peptidase_M48"/>
    <property type="match status" value="1"/>
</dbReference>
<dbReference type="InterPro" id="IPR052173">
    <property type="entry name" value="Beta-lactam_resp_regulator"/>
</dbReference>
<dbReference type="Gene3D" id="3.30.2010.10">
    <property type="entry name" value="Metalloproteases ('zincins'), catalytic domain"/>
    <property type="match status" value="1"/>
</dbReference>
<proteinExistence type="inferred from homology"/>
<keyword evidence="4 6" id="KW-0862">Zinc</keyword>
<dbReference type="AlphaFoldDB" id="A0A7W9KD33"/>
<name>A0A7W9KD33_9PSEU</name>
<dbReference type="GO" id="GO:0004222">
    <property type="term" value="F:metalloendopeptidase activity"/>
    <property type="evidence" value="ECO:0007669"/>
    <property type="project" value="InterPro"/>
</dbReference>
<gene>
    <name evidence="9" type="ORF">BJ998_001547</name>
</gene>
<keyword evidence="10" id="KW-1185">Reference proteome</keyword>
<dbReference type="PANTHER" id="PTHR34978">
    <property type="entry name" value="POSSIBLE SENSOR-TRANSDUCER PROTEIN BLAR"/>
    <property type="match status" value="1"/>
</dbReference>
<dbReference type="GO" id="GO:0006508">
    <property type="term" value="P:proteolysis"/>
    <property type="evidence" value="ECO:0007669"/>
    <property type="project" value="UniProtKB-KW"/>
</dbReference>
<feature type="transmembrane region" description="Helical" evidence="7">
    <location>
        <begin position="234"/>
        <end position="255"/>
    </location>
</feature>
<dbReference type="EMBL" id="JACHIR010000001">
    <property type="protein sequence ID" value="MBB5890351.1"/>
    <property type="molecule type" value="Genomic_DNA"/>
</dbReference>
<comment type="caution">
    <text evidence="9">The sequence shown here is derived from an EMBL/GenBank/DDBJ whole genome shotgun (WGS) entry which is preliminary data.</text>
</comment>
<evidence type="ECO:0000256" key="5">
    <source>
        <dbReference type="ARBA" id="ARBA00023049"/>
    </source>
</evidence>
<dbReference type="RefSeq" id="WP_184859754.1">
    <property type="nucleotide sequence ID" value="NZ_BAAAWY010000047.1"/>
</dbReference>
<keyword evidence="7" id="KW-0472">Membrane</keyword>
<keyword evidence="3 6" id="KW-0378">Hydrolase</keyword>
<evidence type="ECO:0000313" key="10">
    <source>
        <dbReference type="Proteomes" id="UP000585638"/>
    </source>
</evidence>
<keyword evidence="1 6" id="KW-0645">Protease</keyword>
<accession>A0A7W9KD33</accession>
<feature type="domain" description="Peptidase M48" evidence="8">
    <location>
        <begin position="97"/>
        <end position="150"/>
    </location>
</feature>
<keyword evidence="7" id="KW-0812">Transmembrane</keyword>
<feature type="transmembrane region" description="Helical" evidence="7">
    <location>
        <begin position="61"/>
        <end position="84"/>
    </location>
</feature>
<sequence length="261" mass="27907">MDDGALVPLLAPMLAWALVHCRSWQPRPTSWLIAGISVLLALASTVTLAVTAVSSLLSGSVVLGVTLTLLFVAATFSVGAAAWHRRRAWRIPVDGLAILPDDEPLAYALPGGVVVSRGMVRALCADQRRALLAHERAHVSLRHHRFVLLVDLASAAQPLLWPLRAAVRYTVERWADEVAASATGDRVLTARAVATAALAARHARLSVAALGISAGPVPQRVAALLTPVRPRYRILALLTVALVAYVFVEATEAVFDLWQLL</sequence>
<organism evidence="9 10">
    <name type="scientific">Kutzneria kofuensis</name>
    <dbReference type="NCBI Taxonomy" id="103725"/>
    <lineage>
        <taxon>Bacteria</taxon>
        <taxon>Bacillati</taxon>
        <taxon>Actinomycetota</taxon>
        <taxon>Actinomycetes</taxon>
        <taxon>Pseudonocardiales</taxon>
        <taxon>Pseudonocardiaceae</taxon>
        <taxon>Kutzneria</taxon>
    </lineage>
</organism>
<protein>
    <submittedName>
        <fullName evidence="9">Zn-dependent protease with chaperone function</fullName>
    </submittedName>
</protein>
<dbReference type="GO" id="GO:0046872">
    <property type="term" value="F:metal ion binding"/>
    <property type="evidence" value="ECO:0007669"/>
    <property type="project" value="UniProtKB-KW"/>
</dbReference>
<evidence type="ECO:0000256" key="1">
    <source>
        <dbReference type="ARBA" id="ARBA00022670"/>
    </source>
</evidence>
<reference evidence="9 10" key="1">
    <citation type="submission" date="2020-08" db="EMBL/GenBank/DDBJ databases">
        <title>Sequencing the genomes of 1000 actinobacteria strains.</title>
        <authorList>
            <person name="Klenk H.-P."/>
        </authorList>
    </citation>
    <scope>NUCLEOTIDE SEQUENCE [LARGE SCALE GENOMIC DNA]</scope>
    <source>
        <strain evidence="9 10">DSM 43851</strain>
    </source>
</reference>
<keyword evidence="2" id="KW-0479">Metal-binding</keyword>
<dbReference type="PANTHER" id="PTHR34978:SF3">
    <property type="entry name" value="SLR0241 PROTEIN"/>
    <property type="match status" value="1"/>
</dbReference>
<comment type="cofactor">
    <cofactor evidence="6">
        <name>Zn(2+)</name>
        <dbReference type="ChEBI" id="CHEBI:29105"/>
    </cofactor>
    <text evidence="6">Binds 1 zinc ion per subunit.</text>
</comment>
<dbReference type="Proteomes" id="UP000585638">
    <property type="component" value="Unassembled WGS sequence"/>
</dbReference>
<evidence type="ECO:0000256" key="2">
    <source>
        <dbReference type="ARBA" id="ARBA00022723"/>
    </source>
</evidence>
<comment type="similarity">
    <text evidence="6">Belongs to the peptidase M48 family.</text>
</comment>
<evidence type="ECO:0000313" key="9">
    <source>
        <dbReference type="EMBL" id="MBB5890351.1"/>
    </source>
</evidence>
<keyword evidence="7" id="KW-1133">Transmembrane helix</keyword>
<evidence type="ECO:0000256" key="4">
    <source>
        <dbReference type="ARBA" id="ARBA00022833"/>
    </source>
</evidence>
<evidence type="ECO:0000259" key="8">
    <source>
        <dbReference type="Pfam" id="PF01435"/>
    </source>
</evidence>